<organism evidence="2">
    <name type="scientific">bioreactor metagenome</name>
    <dbReference type="NCBI Taxonomy" id="1076179"/>
    <lineage>
        <taxon>unclassified sequences</taxon>
        <taxon>metagenomes</taxon>
        <taxon>ecological metagenomes</taxon>
    </lineage>
</organism>
<feature type="region of interest" description="Disordered" evidence="1">
    <location>
        <begin position="185"/>
        <end position="207"/>
    </location>
</feature>
<dbReference type="AlphaFoldDB" id="A0A645FLV6"/>
<evidence type="ECO:0000313" key="2">
    <source>
        <dbReference type="EMBL" id="MPN14542.1"/>
    </source>
</evidence>
<sequence>MRQLHRGIDVDAREHAVAADVGVDDRFHTPILVLLGQVHHLVAGELAPAVGGNLPVLGIQANDDVAAKGAAGIFQEAGVLDRSRADDDVAHASVNAGFDGVQITDTTAELHGDLVAHFLQDGLDGTLVLGLTGESAVQVHKMQAARSGVRPTASDGGRVFTKNRGLVHIALFEAHALAVLEVDGGDEQHGRKRERGESMKVGRPNQG</sequence>
<feature type="compositionally biased region" description="Basic and acidic residues" evidence="1">
    <location>
        <begin position="186"/>
        <end position="200"/>
    </location>
</feature>
<dbReference type="EMBL" id="VSSQ01061181">
    <property type="protein sequence ID" value="MPN14542.1"/>
    <property type="molecule type" value="Genomic_DNA"/>
</dbReference>
<name>A0A645FLV6_9ZZZZ</name>
<reference evidence="2" key="1">
    <citation type="submission" date="2019-08" db="EMBL/GenBank/DDBJ databases">
        <authorList>
            <person name="Kucharzyk K."/>
            <person name="Murdoch R.W."/>
            <person name="Higgins S."/>
            <person name="Loffler F."/>
        </authorList>
    </citation>
    <scope>NUCLEOTIDE SEQUENCE</scope>
</reference>
<comment type="caution">
    <text evidence="2">The sequence shown here is derived from an EMBL/GenBank/DDBJ whole genome shotgun (WGS) entry which is preliminary data.</text>
</comment>
<proteinExistence type="predicted"/>
<protein>
    <submittedName>
        <fullName evidence="2">Uncharacterized protein</fullName>
    </submittedName>
</protein>
<accession>A0A645FLV6</accession>
<evidence type="ECO:0000256" key="1">
    <source>
        <dbReference type="SAM" id="MobiDB-lite"/>
    </source>
</evidence>
<gene>
    <name evidence="2" type="ORF">SDC9_161869</name>
</gene>